<sequence>MTNKTVPTLFPEYIKDFSCVGGACEDTCCSGWQVHIDEASYKKYKKVKQHELKPSLEKNIVRTRNNPTTHNVAKMKMNGTKCSFLSEEGWCNIQLKLGESYLCNTCTVYPRRVNVVNGITERALVVSCPEAARLILLNKEGIRFEQGEEEQSERRLESMSFSTNQEEVKSWTDLFNEYRYVTIFILQDRKYSLDERLLILGLMYNEIQESVEANNLTAIPDILGRYLKAAEDGLFKGEFDNIPKRVDIQFTLLRELVLLRLTQTISSSRYLECSRTMMSGLKIDEKLSDKELESNYDAIYHRYYAPFMQEHEYMLENYLVNYVFKNCMPVECDTPFESYAEMIVHYSLIKLHLVGMASHHEGLTTDLVIKLIQSMSKTFEHNNVFLEKIMNLLKKKNFLSLTYMSILIKN</sequence>
<dbReference type="GO" id="GO:0008168">
    <property type="term" value="F:methyltransferase activity"/>
    <property type="evidence" value="ECO:0007669"/>
    <property type="project" value="UniProtKB-KW"/>
</dbReference>
<keyword evidence="1" id="KW-0969">Cilium</keyword>
<evidence type="ECO:0000313" key="1">
    <source>
        <dbReference type="EMBL" id="MFB9330662.1"/>
    </source>
</evidence>
<protein>
    <submittedName>
        <fullName evidence="1">Flagellin lysine-N-methylase</fullName>
        <ecNumber evidence="1">2.1.1.-</ecNumber>
    </submittedName>
</protein>
<dbReference type="EMBL" id="JBHMDO010000051">
    <property type="protein sequence ID" value="MFB9330662.1"/>
    <property type="molecule type" value="Genomic_DNA"/>
</dbReference>
<keyword evidence="1" id="KW-0808">Transferase</keyword>
<name>A0ABV5KZK9_9BACL</name>
<gene>
    <name evidence="1" type="primary">fliB</name>
    <name evidence="1" type="ORF">ACFFSY_32375</name>
</gene>
<evidence type="ECO:0000313" key="2">
    <source>
        <dbReference type="Proteomes" id="UP001589747"/>
    </source>
</evidence>
<dbReference type="Proteomes" id="UP001589747">
    <property type="component" value="Unassembled WGS sequence"/>
</dbReference>
<comment type="caution">
    <text evidence="1">The sequence shown here is derived from an EMBL/GenBank/DDBJ whole genome shotgun (WGS) entry which is preliminary data.</text>
</comment>
<reference evidence="1 2" key="1">
    <citation type="submission" date="2024-09" db="EMBL/GenBank/DDBJ databases">
        <authorList>
            <person name="Sun Q."/>
            <person name="Mori K."/>
        </authorList>
    </citation>
    <scope>NUCLEOTIDE SEQUENCE [LARGE SCALE GENOMIC DNA]</scope>
    <source>
        <strain evidence="1 2">TISTR 2452</strain>
    </source>
</reference>
<proteinExistence type="predicted"/>
<dbReference type="NCBIfam" id="NF038110">
    <property type="entry name" value="Lys_methyl_FliB"/>
    <property type="match status" value="1"/>
</dbReference>
<keyword evidence="2" id="KW-1185">Reference proteome</keyword>
<dbReference type="GO" id="GO:0032259">
    <property type="term" value="P:methylation"/>
    <property type="evidence" value="ECO:0007669"/>
    <property type="project" value="UniProtKB-KW"/>
</dbReference>
<accession>A0ABV5KZK9</accession>
<dbReference type="EC" id="2.1.1.-" evidence="1"/>
<keyword evidence="1" id="KW-0282">Flagellum</keyword>
<keyword evidence="1" id="KW-0966">Cell projection</keyword>
<keyword evidence="1" id="KW-0489">Methyltransferase</keyword>
<dbReference type="RefSeq" id="WP_377502200.1">
    <property type="nucleotide sequence ID" value="NZ_JBHMDO010000051.1"/>
</dbReference>
<organism evidence="1 2">
    <name type="scientific">Paenibacillus aurantiacus</name>
    <dbReference type="NCBI Taxonomy" id="1936118"/>
    <lineage>
        <taxon>Bacteria</taxon>
        <taxon>Bacillati</taxon>
        <taxon>Bacillota</taxon>
        <taxon>Bacilli</taxon>
        <taxon>Bacillales</taxon>
        <taxon>Paenibacillaceae</taxon>
        <taxon>Paenibacillus</taxon>
    </lineage>
</organism>